<evidence type="ECO:0000313" key="3">
    <source>
        <dbReference type="Proteomes" id="UP001500420"/>
    </source>
</evidence>
<evidence type="ECO:0000313" key="2">
    <source>
        <dbReference type="EMBL" id="GAA0660752.1"/>
    </source>
</evidence>
<evidence type="ECO:0000256" key="1">
    <source>
        <dbReference type="SAM" id="MobiDB-lite"/>
    </source>
</evidence>
<name>A0AAV3T3R4_9EURY</name>
<comment type="caution">
    <text evidence="2">The sequence shown here is derived from an EMBL/GenBank/DDBJ whole genome shotgun (WGS) entry which is preliminary data.</text>
</comment>
<keyword evidence="3" id="KW-1185">Reference proteome</keyword>
<feature type="region of interest" description="Disordered" evidence="1">
    <location>
        <begin position="155"/>
        <end position="189"/>
    </location>
</feature>
<sequence>MTDPEPNDYVLEQAEREGESLLVGELLLYIERYDDDERPGVSDDQLDAYVEALVEKNVFPRSADVVREQIDRRTEDSETWTGEDAFYRVGTDRVSNFPKRWHEQLGPGDDLRAFVRVMAEDIETSPRGTDRGGQGRGVPEQLLLDAATVLADYDRGGAKTELEELRDRGDLEMDADMNREGRVQLPDRN</sequence>
<dbReference type="RefSeq" id="WP_343771854.1">
    <property type="nucleotide sequence ID" value="NZ_BAAADV010000001.1"/>
</dbReference>
<accession>A0AAV3T3R4</accession>
<gene>
    <name evidence="2" type="ORF">GCM10009020_01020</name>
</gene>
<dbReference type="Proteomes" id="UP001500420">
    <property type="component" value="Unassembled WGS sequence"/>
</dbReference>
<reference evidence="2 3" key="1">
    <citation type="journal article" date="2019" name="Int. J. Syst. Evol. Microbiol.">
        <title>The Global Catalogue of Microorganisms (GCM) 10K type strain sequencing project: providing services to taxonomists for standard genome sequencing and annotation.</title>
        <authorList>
            <consortium name="The Broad Institute Genomics Platform"/>
            <consortium name="The Broad Institute Genome Sequencing Center for Infectious Disease"/>
            <person name="Wu L."/>
            <person name="Ma J."/>
        </authorList>
    </citation>
    <scope>NUCLEOTIDE SEQUENCE [LARGE SCALE GENOMIC DNA]</scope>
    <source>
        <strain evidence="2 3">JCM 16328</strain>
    </source>
</reference>
<dbReference type="EMBL" id="BAAADV010000001">
    <property type="protein sequence ID" value="GAA0660752.1"/>
    <property type="molecule type" value="Genomic_DNA"/>
</dbReference>
<organism evidence="2 3">
    <name type="scientific">Natronoarchaeum mannanilyticum</name>
    <dbReference type="NCBI Taxonomy" id="926360"/>
    <lineage>
        <taxon>Archaea</taxon>
        <taxon>Methanobacteriati</taxon>
        <taxon>Methanobacteriota</taxon>
        <taxon>Stenosarchaea group</taxon>
        <taxon>Halobacteria</taxon>
        <taxon>Halobacteriales</taxon>
        <taxon>Natronoarchaeaceae</taxon>
    </lineage>
</organism>
<dbReference type="AlphaFoldDB" id="A0AAV3T3R4"/>
<proteinExistence type="predicted"/>
<protein>
    <submittedName>
        <fullName evidence="2">Uncharacterized protein</fullName>
    </submittedName>
</protein>